<dbReference type="Proteomes" id="UP000499080">
    <property type="component" value="Unassembled WGS sequence"/>
</dbReference>
<gene>
    <name evidence="1" type="ORF">AVEN_32352_1</name>
</gene>
<proteinExistence type="predicted"/>
<evidence type="ECO:0000313" key="2">
    <source>
        <dbReference type="Proteomes" id="UP000499080"/>
    </source>
</evidence>
<keyword evidence="2" id="KW-1185">Reference proteome</keyword>
<name>A0A4Y2FLW1_ARAVE</name>
<protein>
    <recommendedName>
        <fullName evidence="3">DUF4371 domain-containing protein</fullName>
    </recommendedName>
</protein>
<evidence type="ECO:0000313" key="1">
    <source>
        <dbReference type="EMBL" id="GBM41556.1"/>
    </source>
</evidence>
<accession>A0A4Y2FLW1</accession>
<organism evidence="1 2">
    <name type="scientific">Araneus ventricosus</name>
    <name type="common">Orbweaver spider</name>
    <name type="synonym">Epeira ventricosa</name>
    <dbReference type="NCBI Taxonomy" id="182803"/>
    <lineage>
        <taxon>Eukaryota</taxon>
        <taxon>Metazoa</taxon>
        <taxon>Ecdysozoa</taxon>
        <taxon>Arthropoda</taxon>
        <taxon>Chelicerata</taxon>
        <taxon>Arachnida</taxon>
        <taxon>Araneae</taxon>
        <taxon>Araneomorphae</taxon>
        <taxon>Entelegynae</taxon>
        <taxon>Araneoidea</taxon>
        <taxon>Araneidae</taxon>
        <taxon>Araneus</taxon>
    </lineage>
</organism>
<sequence>MHEQLSAHEKSSNHMTAYQLCVEFSKKIKQGRTVNSENQKKTQMKDGHWREVLKRSVNVVEFLASQTKKRTERNTVRQKETEFLKLLAIIRKFSVVSTDHLIRATSNESHIHYREKTMKKEIIELLGSKIEE</sequence>
<reference evidence="1 2" key="1">
    <citation type="journal article" date="2019" name="Sci. Rep.">
        <title>Orb-weaving spider Araneus ventricosus genome elucidates the spidroin gene catalogue.</title>
        <authorList>
            <person name="Kono N."/>
            <person name="Nakamura H."/>
            <person name="Ohtoshi R."/>
            <person name="Moran D.A.P."/>
            <person name="Shinohara A."/>
            <person name="Yoshida Y."/>
            <person name="Fujiwara M."/>
            <person name="Mori M."/>
            <person name="Tomita M."/>
            <person name="Arakawa K."/>
        </authorList>
    </citation>
    <scope>NUCLEOTIDE SEQUENCE [LARGE SCALE GENOMIC DNA]</scope>
</reference>
<dbReference type="EMBL" id="BGPR01000966">
    <property type="protein sequence ID" value="GBM41556.1"/>
    <property type="molecule type" value="Genomic_DNA"/>
</dbReference>
<evidence type="ECO:0008006" key="3">
    <source>
        <dbReference type="Google" id="ProtNLM"/>
    </source>
</evidence>
<dbReference type="AlphaFoldDB" id="A0A4Y2FLW1"/>
<comment type="caution">
    <text evidence="1">The sequence shown here is derived from an EMBL/GenBank/DDBJ whole genome shotgun (WGS) entry which is preliminary data.</text>
</comment>
<dbReference type="OrthoDB" id="10066376at2759"/>